<dbReference type="SMART" id="SM00220">
    <property type="entry name" value="S_TKc"/>
    <property type="match status" value="1"/>
</dbReference>
<dbReference type="InterPro" id="IPR008271">
    <property type="entry name" value="Ser/Thr_kinase_AS"/>
</dbReference>
<dbReference type="PROSITE" id="PS50011">
    <property type="entry name" value="PROTEIN_KINASE_DOM"/>
    <property type="match status" value="1"/>
</dbReference>
<dbReference type="InterPro" id="IPR000719">
    <property type="entry name" value="Prot_kinase_dom"/>
</dbReference>
<dbReference type="InterPro" id="IPR011009">
    <property type="entry name" value="Kinase-like_dom_sf"/>
</dbReference>
<dbReference type="PANTHER" id="PTHR43289">
    <property type="entry name" value="MITOGEN-ACTIVATED PROTEIN KINASE KINASE KINASE 20-RELATED"/>
    <property type="match status" value="1"/>
</dbReference>
<feature type="compositionally biased region" description="Low complexity" evidence="5">
    <location>
        <begin position="359"/>
        <end position="386"/>
    </location>
</feature>
<proteinExistence type="predicted"/>
<dbReference type="PANTHER" id="PTHR43289:SF6">
    <property type="entry name" value="SERINE_THREONINE-PROTEIN KINASE NEKL-3"/>
    <property type="match status" value="1"/>
</dbReference>
<sequence length="704" mass="74487">MGLVLRHPEIEEMIGDYKVVGLLGAGGLGIVYKVERGGRFFALKLLLVSTLDGRGKREIGILIHLENPGVVRYVGSDFWPDPAIGHPYIVMEFVPGDTLFAFAYSQNPSARKATRIVLEVAVTLGEVHAAGVFHRDVKPENILIREGSEKPILIDFGIGSLACAPTVTGSQLPPGTEEYRSPEQIRFQRANPDGTGQYEYGPADEMWALGVAYYWLLTDELPFGERTDPGGLDGLRERILTYRPDAPHVVNPRVPLAASLLCMRMLAARPEERFPVVATLCAALNESLSTAESDATWEVPLGDPDDPQLTTTAEDPERQEASEQRRAFLRLRKQRPRRGRPLPKRDRVFFLPEQMAAPRVPPAAAHPDEIPTGGAPGVAAPAGGHEPPAPSAPVPPARELKPAAAAPHPRRAAWRLGLAGAVLLVAVVALSVGANLGGPGSMGRTSEAGPELPLPSTSPATSATDAGVRGREVAPDAKALESLPGGDATPVGAQLPASTANAMLRTSAQTPKNETPKPQMQGAGFRLLVKPAAVAVCALLDGGCTAPTSQVRPEPPAITCPQAWRETHKRFNVARVTPIATVRGYKGEAGEAARVKDGPAVLEVGVPTSMGSVGDFPDGTLLLGAWKLGDSRLFGTFTEAKVPGEGTLPVCLVAGLDAVTVYADEHDKPFDCPPGLGVCLTPGTTPGNAKTPTRVFLDVPVEQP</sequence>
<keyword evidence="4" id="KW-0067">ATP-binding</keyword>
<keyword evidence="1" id="KW-0808">Transferase</keyword>
<dbReference type="Gene3D" id="1.10.510.10">
    <property type="entry name" value="Transferase(Phosphotransferase) domain 1"/>
    <property type="match status" value="1"/>
</dbReference>
<feature type="compositionally biased region" description="Pro residues" evidence="5">
    <location>
        <begin position="387"/>
        <end position="396"/>
    </location>
</feature>
<feature type="compositionally biased region" description="Polar residues" evidence="5">
    <location>
        <begin position="455"/>
        <end position="464"/>
    </location>
</feature>
<dbReference type="AlphaFoldDB" id="S9R1Q9"/>
<feature type="domain" description="Protein kinase" evidence="6">
    <location>
        <begin position="17"/>
        <end position="288"/>
    </location>
</feature>
<feature type="compositionally biased region" description="Basic and acidic residues" evidence="5">
    <location>
        <begin position="315"/>
        <end position="324"/>
    </location>
</feature>
<keyword evidence="2" id="KW-0547">Nucleotide-binding</keyword>
<accession>S9R1Q9</accession>
<evidence type="ECO:0000313" key="8">
    <source>
        <dbReference type="Proteomes" id="UP000011682"/>
    </source>
</evidence>
<dbReference type="EMBL" id="ANAH02000006">
    <property type="protein sequence ID" value="EPX62833.1"/>
    <property type="molecule type" value="Genomic_DNA"/>
</dbReference>
<dbReference type="Pfam" id="PF00069">
    <property type="entry name" value="Pkinase"/>
    <property type="match status" value="1"/>
</dbReference>
<gene>
    <name evidence="7" type="ORF">D187_006243</name>
</gene>
<comment type="caution">
    <text evidence="7">The sequence shown here is derived from an EMBL/GenBank/DDBJ whole genome shotgun (WGS) entry which is preliminary data.</text>
</comment>
<dbReference type="RefSeq" id="WP_002632406.1">
    <property type="nucleotide sequence ID" value="NZ_ANAH02000006.1"/>
</dbReference>
<organism evidence="7 8">
    <name type="scientific">Cystobacter fuscus (strain ATCC 25194 / DSM 2262 / NBRC 100088 / M29)</name>
    <dbReference type="NCBI Taxonomy" id="1242864"/>
    <lineage>
        <taxon>Bacteria</taxon>
        <taxon>Pseudomonadati</taxon>
        <taxon>Myxococcota</taxon>
        <taxon>Myxococcia</taxon>
        <taxon>Myxococcales</taxon>
        <taxon>Cystobacterineae</taxon>
        <taxon>Archangiaceae</taxon>
        <taxon>Cystobacter</taxon>
    </lineage>
</organism>
<evidence type="ECO:0000313" key="7">
    <source>
        <dbReference type="EMBL" id="EPX62833.1"/>
    </source>
</evidence>
<feature type="region of interest" description="Disordered" evidence="5">
    <location>
        <begin position="359"/>
        <end position="406"/>
    </location>
</feature>
<evidence type="ECO:0000256" key="3">
    <source>
        <dbReference type="ARBA" id="ARBA00022777"/>
    </source>
</evidence>
<keyword evidence="3" id="KW-0418">Kinase</keyword>
<dbReference type="CDD" id="cd14014">
    <property type="entry name" value="STKc_PknB_like"/>
    <property type="match status" value="1"/>
</dbReference>
<dbReference type="GO" id="GO:0005524">
    <property type="term" value="F:ATP binding"/>
    <property type="evidence" value="ECO:0007669"/>
    <property type="project" value="UniProtKB-KW"/>
</dbReference>
<dbReference type="eggNOG" id="COG0515">
    <property type="taxonomic scope" value="Bacteria"/>
</dbReference>
<reference evidence="7" key="1">
    <citation type="submission" date="2013-05" db="EMBL/GenBank/DDBJ databases">
        <title>Genome assembly of Cystobacter fuscus DSM 2262.</title>
        <authorList>
            <person name="Sharma G."/>
            <person name="Khatri I."/>
            <person name="Kaur C."/>
            <person name="Mayilraj S."/>
            <person name="Subramanian S."/>
        </authorList>
    </citation>
    <scope>NUCLEOTIDE SEQUENCE [LARGE SCALE GENOMIC DNA]</scope>
    <source>
        <strain evidence="7">DSM 2262</strain>
    </source>
</reference>
<dbReference type="OrthoDB" id="5480641at2"/>
<feature type="region of interest" description="Disordered" evidence="5">
    <location>
        <begin position="440"/>
        <end position="470"/>
    </location>
</feature>
<dbReference type="PROSITE" id="PS00108">
    <property type="entry name" value="PROTEIN_KINASE_ST"/>
    <property type="match status" value="1"/>
</dbReference>
<protein>
    <recommendedName>
        <fullName evidence="6">Protein kinase domain-containing protein</fullName>
    </recommendedName>
</protein>
<dbReference type="GO" id="GO:0004674">
    <property type="term" value="F:protein serine/threonine kinase activity"/>
    <property type="evidence" value="ECO:0007669"/>
    <property type="project" value="TreeGrafter"/>
</dbReference>
<evidence type="ECO:0000256" key="4">
    <source>
        <dbReference type="ARBA" id="ARBA00022840"/>
    </source>
</evidence>
<feature type="region of interest" description="Disordered" evidence="5">
    <location>
        <begin position="292"/>
        <end position="324"/>
    </location>
</feature>
<evidence type="ECO:0000256" key="2">
    <source>
        <dbReference type="ARBA" id="ARBA00022741"/>
    </source>
</evidence>
<dbReference type="SUPFAM" id="SSF56112">
    <property type="entry name" value="Protein kinase-like (PK-like)"/>
    <property type="match status" value="1"/>
</dbReference>
<dbReference type="Proteomes" id="UP000011682">
    <property type="component" value="Unassembled WGS sequence"/>
</dbReference>
<name>S9R1Q9_CYSF2</name>
<evidence type="ECO:0000259" key="6">
    <source>
        <dbReference type="PROSITE" id="PS50011"/>
    </source>
</evidence>
<evidence type="ECO:0000256" key="1">
    <source>
        <dbReference type="ARBA" id="ARBA00022679"/>
    </source>
</evidence>
<keyword evidence="8" id="KW-1185">Reference proteome</keyword>
<evidence type="ECO:0000256" key="5">
    <source>
        <dbReference type="SAM" id="MobiDB-lite"/>
    </source>
</evidence>